<dbReference type="RefSeq" id="WP_093690995.1">
    <property type="nucleotide sequence ID" value="NZ_FNBU01000019.1"/>
</dbReference>
<sequence length="135" mass="15845">MRAGWEKRGNRYFAYARVSRYDKERRKVITQNKYLGGDIQTAITNLWRFGQEMGLAQDAVAEAVSQLKRQGQELGVKPDACTYDNKDFMRRFKPRFDQVQQAILDATTAKKRKELQQELIRLHVDIISYINGCRR</sequence>
<dbReference type="Proteomes" id="UP000243333">
    <property type="component" value="Unassembled WGS sequence"/>
</dbReference>
<name>A0A1G7MVD3_9FIRM</name>
<keyword evidence="2" id="KW-1185">Reference proteome</keyword>
<dbReference type="EMBL" id="FNBU01000019">
    <property type="protein sequence ID" value="SDF65010.1"/>
    <property type="molecule type" value="Genomic_DNA"/>
</dbReference>
<evidence type="ECO:0000313" key="1">
    <source>
        <dbReference type="EMBL" id="SDF65010.1"/>
    </source>
</evidence>
<evidence type="ECO:0000313" key="2">
    <source>
        <dbReference type="Proteomes" id="UP000243333"/>
    </source>
</evidence>
<gene>
    <name evidence="1" type="ORF">SAMN05660235_02296</name>
</gene>
<dbReference type="AlphaFoldDB" id="A0A1G7MVD3"/>
<reference evidence="2" key="1">
    <citation type="submission" date="2016-10" db="EMBL/GenBank/DDBJ databases">
        <authorList>
            <person name="Varghese N."/>
            <person name="Submissions S."/>
        </authorList>
    </citation>
    <scope>NUCLEOTIDE SEQUENCE [LARGE SCALE GENOMIC DNA]</scope>
    <source>
        <strain evidence="2">DSM 23256</strain>
    </source>
</reference>
<proteinExistence type="predicted"/>
<accession>A0A1G7MVD3</accession>
<dbReference type="STRING" id="1123285.SAMN05660235_02296"/>
<organism evidence="1 2">
    <name type="scientific">Sporolituus thermophilus DSM 23256</name>
    <dbReference type="NCBI Taxonomy" id="1123285"/>
    <lineage>
        <taxon>Bacteria</taxon>
        <taxon>Bacillati</taxon>
        <taxon>Bacillota</taxon>
        <taxon>Negativicutes</taxon>
        <taxon>Selenomonadales</taxon>
        <taxon>Sporomusaceae</taxon>
        <taxon>Sporolituus</taxon>
    </lineage>
</organism>
<protein>
    <submittedName>
        <fullName evidence="1">Uncharacterized protein</fullName>
    </submittedName>
</protein>